<evidence type="ECO:0000256" key="2">
    <source>
        <dbReference type="SAM" id="MobiDB-lite"/>
    </source>
</evidence>
<feature type="region of interest" description="Disordered" evidence="2">
    <location>
        <begin position="188"/>
        <end position="221"/>
    </location>
</feature>
<dbReference type="OrthoDB" id="8117292at2"/>
<protein>
    <submittedName>
        <fullName evidence="4">Polyketide cyclase</fullName>
    </submittedName>
</protein>
<gene>
    <name evidence="4" type="ORF">CAG99_26250</name>
</gene>
<organism evidence="4 5">
    <name type="scientific">Streptomyces marincola</name>
    <dbReference type="NCBI Taxonomy" id="2878388"/>
    <lineage>
        <taxon>Bacteria</taxon>
        <taxon>Bacillati</taxon>
        <taxon>Actinomycetota</taxon>
        <taxon>Actinomycetes</taxon>
        <taxon>Kitasatosporales</taxon>
        <taxon>Streptomycetaceae</taxon>
        <taxon>Streptomyces</taxon>
    </lineage>
</organism>
<dbReference type="InterPro" id="IPR013538">
    <property type="entry name" value="ASHA1/2-like_C"/>
</dbReference>
<dbReference type="SUPFAM" id="SSF55961">
    <property type="entry name" value="Bet v1-like"/>
    <property type="match status" value="1"/>
</dbReference>
<name>A0A1W7D4E4_9ACTN</name>
<keyword evidence="5" id="KW-1185">Reference proteome</keyword>
<dbReference type="EMBL" id="CP021121">
    <property type="protein sequence ID" value="ARQ71864.1"/>
    <property type="molecule type" value="Genomic_DNA"/>
</dbReference>
<feature type="compositionally biased region" description="Low complexity" evidence="2">
    <location>
        <begin position="189"/>
        <end position="212"/>
    </location>
</feature>
<dbReference type="Gene3D" id="3.30.530.20">
    <property type="match status" value="1"/>
</dbReference>
<dbReference type="InterPro" id="IPR023393">
    <property type="entry name" value="START-like_dom_sf"/>
</dbReference>
<evidence type="ECO:0000313" key="5">
    <source>
        <dbReference type="Proteomes" id="UP000194218"/>
    </source>
</evidence>
<evidence type="ECO:0000259" key="3">
    <source>
        <dbReference type="Pfam" id="PF08327"/>
    </source>
</evidence>
<accession>A0A1W7D4E4</accession>
<comment type="similarity">
    <text evidence="1">Belongs to the AHA1 family.</text>
</comment>
<dbReference type="KEGG" id="smao:CAG99_26250"/>
<evidence type="ECO:0000313" key="4">
    <source>
        <dbReference type="EMBL" id="ARQ71864.1"/>
    </source>
</evidence>
<dbReference type="Pfam" id="PF08327">
    <property type="entry name" value="AHSA1"/>
    <property type="match status" value="1"/>
</dbReference>
<feature type="domain" description="Activator of Hsp90 ATPase homologue 1/2-like C-terminal" evidence="3">
    <location>
        <begin position="36"/>
        <end position="147"/>
    </location>
</feature>
<dbReference type="Proteomes" id="UP000194218">
    <property type="component" value="Chromosome"/>
</dbReference>
<reference evidence="4 5" key="1">
    <citation type="submission" date="2017-05" db="EMBL/GenBank/DDBJ databases">
        <title>Complete genome sequence of Streptomyces sp. SCSIO 03032 revealed the diverse biosynthetic pathways for its bioactive secondary metabolites.</title>
        <authorList>
            <person name="Ma L."/>
            <person name="Zhu Y."/>
            <person name="Zhang W."/>
            <person name="Zhang G."/>
            <person name="Tian X."/>
            <person name="Zhang S."/>
            <person name="Zhang C."/>
        </authorList>
    </citation>
    <scope>NUCLEOTIDE SEQUENCE [LARGE SCALE GENOMIC DNA]</scope>
    <source>
        <strain evidence="4 5">SCSIO 03032</strain>
    </source>
</reference>
<dbReference type="RefSeq" id="WP_086161700.1">
    <property type="nucleotide sequence ID" value="NZ_CP021121.1"/>
</dbReference>
<evidence type="ECO:0000256" key="1">
    <source>
        <dbReference type="ARBA" id="ARBA00006817"/>
    </source>
</evidence>
<proteinExistence type="inferred from homology"/>
<sequence>MTDFIDRLDAVHREVGRRRIPAGDGVTVVLRRRYDSPRDEVWDACTKPERIARWLAPVTGDLRPGGTYQLEGNAGGDILRCEAPTLLRVTWVYGENPTERDVSEVTLRLTPEGGNATLFELEHASVSDPEFFGRYGPGATGVGWDGALLGLDLHLAGTELPGPETMHTTPEGREFIVTSSLRWGAAHRASGAPAEDADRAAANTAAFFAPGSEAPETPAQD</sequence>
<dbReference type="AlphaFoldDB" id="A0A1W7D4E4"/>
<dbReference type="CDD" id="cd08899">
    <property type="entry name" value="SRPBCC_CalC_Aha1-like_6"/>
    <property type="match status" value="1"/>
</dbReference>